<dbReference type="InterPro" id="IPR036944">
    <property type="entry name" value="PPIase_FKBP_N_sf"/>
</dbReference>
<dbReference type="Gene3D" id="3.10.50.40">
    <property type="match status" value="1"/>
</dbReference>
<dbReference type="InterPro" id="IPR046357">
    <property type="entry name" value="PPIase_dom_sf"/>
</dbReference>
<accession>A0A5T8T9W6</accession>
<evidence type="ECO:0000256" key="2">
    <source>
        <dbReference type="ARBA" id="ARBA00013194"/>
    </source>
</evidence>
<keyword evidence="6" id="KW-0732">Signal</keyword>
<dbReference type="Pfam" id="PF00254">
    <property type="entry name" value="FKBP_C"/>
    <property type="match status" value="1"/>
</dbReference>
<evidence type="ECO:0000256" key="3">
    <source>
        <dbReference type="ARBA" id="ARBA00023110"/>
    </source>
</evidence>
<dbReference type="GO" id="GO:0006457">
    <property type="term" value="P:protein folding"/>
    <property type="evidence" value="ECO:0007669"/>
    <property type="project" value="InterPro"/>
</dbReference>
<evidence type="ECO:0000256" key="4">
    <source>
        <dbReference type="PROSITE-ProRule" id="PRU00277"/>
    </source>
</evidence>
<sequence length="408" mass="45119">MNRPERFFLRMLQFFSLLLILAVALAGGMLISCQSAQAAENGSRIPGVLEYARKYGEEKQKAAATQSGGKKAEQRPQAVRKESANKVPSETRLRQRLRQQEVMLEQIRRENRQLRQQWAKKAGAVSGENGMLQKQIVTLSAELKQLQVVQKSAQEEQARLKSLLAEMPIATADELKKPVARQDYAAGVMTGRDLLVMQEGQGLLGLKTDNRLLLAGLRDALNQQVKLNSTALQEALSAAEVRTRQARERIVIAQKAVGEKYLAAFRKGKGTEKDDSGFWYRLEYAGDGEPIRGEDTRVEVVVNEKLTDGSVVEDMDASGRSLVMKLGDYPPLFRRALERMKNHATMTLVVPPELAYGDEGYPPKVPPGATMVYTLRVESVTAAEKGVPGKDGEDSAAGEKNESRKPKL</sequence>
<dbReference type="Gene3D" id="1.10.287.460">
    <property type="entry name" value="Peptidyl-prolyl cis-trans isomerase, FKBP-type, N-terminal domain"/>
    <property type="match status" value="1"/>
</dbReference>
<dbReference type="EC" id="5.2.1.8" evidence="2 4"/>
<keyword evidence="4 8" id="KW-0413">Isomerase</keyword>
<evidence type="ECO:0000256" key="6">
    <source>
        <dbReference type="SAM" id="SignalP"/>
    </source>
</evidence>
<dbReference type="InterPro" id="IPR000774">
    <property type="entry name" value="PPIase_FKBP_N"/>
</dbReference>
<feature type="compositionally biased region" description="Basic and acidic residues" evidence="5">
    <location>
        <begin position="387"/>
        <end position="408"/>
    </location>
</feature>
<organism evidence="8">
    <name type="scientific">Salmonella enterica</name>
    <name type="common">Salmonella choleraesuis</name>
    <dbReference type="NCBI Taxonomy" id="28901"/>
    <lineage>
        <taxon>Bacteria</taxon>
        <taxon>Pseudomonadati</taxon>
        <taxon>Pseudomonadota</taxon>
        <taxon>Gammaproteobacteria</taxon>
        <taxon>Enterobacterales</taxon>
        <taxon>Enterobacteriaceae</taxon>
        <taxon>Salmonella</taxon>
    </lineage>
</organism>
<feature type="region of interest" description="Disordered" evidence="5">
    <location>
        <begin position="382"/>
        <end position="408"/>
    </location>
</feature>
<dbReference type="PROSITE" id="PS51257">
    <property type="entry name" value="PROKAR_LIPOPROTEIN"/>
    <property type="match status" value="1"/>
</dbReference>
<comment type="caution">
    <text evidence="8">The sequence shown here is derived from an EMBL/GenBank/DDBJ whole genome shotgun (WGS) entry which is preliminary data.</text>
</comment>
<gene>
    <name evidence="8" type="ORF">D0Q65_11855</name>
</gene>
<evidence type="ECO:0000256" key="1">
    <source>
        <dbReference type="ARBA" id="ARBA00000971"/>
    </source>
</evidence>
<dbReference type="InterPro" id="IPR001179">
    <property type="entry name" value="PPIase_FKBP_dom"/>
</dbReference>
<comment type="catalytic activity">
    <reaction evidence="1 4">
        <text>[protein]-peptidylproline (omega=180) = [protein]-peptidylproline (omega=0)</text>
        <dbReference type="Rhea" id="RHEA:16237"/>
        <dbReference type="Rhea" id="RHEA-COMP:10747"/>
        <dbReference type="Rhea" id="RHEA-COMP:10748"/>
        <dbReference type="ChEBI" id="CHEBI:83833"/>
        <dbReference type="ChEBI" id="CHEBI:83834"/>
        <dbReference type="EC" id="5.2.1.8"/>
    </reaction>
</comment>
<dbReference type="PROSITE" id="PS50059">
    <property type="entry name" value="FKBP_PPIASE"/>
    <property type="match status" value="1"/>
</dbReference>
<evidence type="ECO:0000313" key="8">
    <source>
        <dbReference type="EMBL" id="EBN7838639.1"/>
    </source>
</evidence>
<name>A0A5T8T9W6_SALER</name>
<protein>
    <recommendedName>
        <fullName evidence="2 4">peptidylprolyl isomerase</fullName>
        <ecNumber evidence="2 4">5.2.1.8</ecNumber>
    </recommendedName>
</protein>
<dbReference type="GO" id="GO:0003755">
    <property type="term" value="F:peptidyl-prolyl cis-trans isomerase activity"/>
    <property type="evidence" value="ECO:0007669"/>
    <property type="project" value="UniProtKB-KW"/>
</dbReference>
<feature type="compositionally biased region" description="Basic and acidic residues" evidence="5">
    <location>
        <begin position="70"/>
        <end position="91"/>
    </location>
</feature>
<dbReference type="SUPFAM" id="SSF54534">
    <property type="entry name" value="FKBP-like"/>
    <property type="match status" value="1"/>
</dbReference>
<proteinExistence type="predicted"/>
<feature type="chain" id="PRO_5026196213" description="peptidylprolyl isomerase" evidence="6">
    <location>
        <begin position="39"/>
        <end position="408"/>
    </location>
</feature>
<feature type="signal peptide" evidence="6">
    <location>
        <begin position="1"/>
        <end position="38"/>
    </location>
</feature>
<dbReference type="Pfam" id="PF01346">
    <property type="entry name" value="FKBP_N"/>
    <property type="match status" value="1"/>
</dbReference>
<keyword evidence="3 4" id="KW-0697">Rotamase</keyword>
<evidence type="ECO:0000256" key="5">
    <source>
        <dbReference type="SAM" id="MobiDB-lite"/>
    </source>
</evidence>
<evidence type="ECO:0000259" key="7">
    <source>
        <dbReference type="PROSITE" id="PS50059"/>
    </source>
</evidence>
<feature type="domain" description="PPIase FKBP-type" evidence="7">
    <location>
        <begin position="295"/>
        <end position="381"/>
    </location>
</feature>
<dbReference type="EMBL" id="AAGGTI010000004">
    <property type="protein sequence ID" value="EBN7838639.1"/>
    <property type="molecule type" value="Genomic_DNA"/>
</dbReference>
<reference evidence="8" key="1">
    <citation type="submission" date="2018-08" db="EMBL/GenBank/DDBJ databases">
        <authorList>
            <consortium name="PulseNet: The National Subtyping Network for Foodborne Disease Surveillance"/>
            <person name="Tarr C.L."/>
            <person name="Trees E."/>
            <person name="Katz L.S."/>
            <person name="Carleton-Romer H.A."/>
            <person name="Stroika S."/>
            <person name="Kucerova Z."/>
            <person name="Roache K.F."/>
            <person name="Sabol A.L."/>
            <person name="Besser J."/>
            <person name="Gerner-Smidt P."/>
        </authorList>
    </citation>
    <scope>NUCLEOTIDE SEQUENCE</scope>
    <source>
        <strain evidence="8">PNUSAS050301</strain>
    </source>
</reference>
<dbReference type="AlphaFoldDB" id="A0A5T8T9W6"/>
<feature type="region of interest" description="Disordered" evidence="5">
    <location>
        <begin position="60"/>
        <end position="91"/>
    </location>
</feature>